<evidence type="ECO:0000313" key="3">
    <source>
        <dbReference type="Proteomes" id="UP001195483"/>
    </source>
</evidence>
<protein>
    <submittedName>
        <fullName evidence="2">Uncharacterized protein</fullName>
    </submittedName>
</protein>
<dbReference type="AlphaFoldDB" id="A0AAE0VSP0"/>
<name>A0AAE0VSP0_9BIVA</name>
<organism evidence="2 3">
    <name type="scientific">Potamilus streckersoni</name>
    <dbReference type="NCBI Taxonomy" id="2493646"/>
    <lineage>
        <taxon>Eukaryota</taxon>
        <taxon>Metazoa</taxon>
        <taxon>Spiralia</taxon>
        <taxon>Lophotrochozoa</taxon>
        <taxon>Mollusca</taxon>
        <taxon>Bivalvia</taxon>
        <taxon>Autobranchia</taxon>
        <taxon>Heteroconchia</taxon>
        <taxon>Palaeoheterodonta</taxon>
        <taxon>Unionida</taxon>
        <taxon>Unionoidea</taxon>
        <taxon>Unionidae</taxon>
        <taxon>Ambleminae</taxon>
        <taxon>Lampsilini</taxon>
        <taxon>Potamilus</taxon>
    </lineage>
</organism>
<proteinExistence type="predicted"/>
<reference evidence="2" key="3">
    <citation type="submission" date="2023-05" db="EMBL/GenBank/DDBJ databases">
        <authorList>
            <person name="Smith C.H."/>
        </authorList>
    </citation>
    <scope>NUCLEOTIDE SEQUENCE</scope>
    <source>
        <strain evidence="2">CHS0354</strain>
        <tissue evidence="2">Mantle</tissue>
    </source>
</reference>
<accession>A0AAE0VSP0</accession>
<keyword evidence="1" id="KW-0812">Transmembrane</keyword>
<dbReference type="Proteomes" id="UP001195483">
    <property type="component" value="Unassembled WGS sequence"/>
</dbReference>
<gene>
    <name evidence="2" type="ORF">CHS0354_020055</name>
</gene>
<dbReference type="PANTHER" id="PTHR31635">
    <property type="entry name" value="REVERSE TRANSCRIPTASE DOMAIN-CONTAINING PROTEIN-RELATED"/>
    <property type="match status" value="1"/>
</dbReference>
<keyword evidence="3" id="KW-1185">Reference proteome</keyword>
<reference evidence="2" key="2">
    <citation type="journal article" date="2021" name="Genome Biol. Evol.">
        <title>Developing a high-quality reference genome for a parasitic bivalve with doubly uniparental inheritance (Bivalvia: Unionida).</title>
        <authorList>
            <person name="Smith C.H."/>
        </authorList>
    </citation>
    <scope>NUCLEOTIDE SEQUENCE</scope>
    <source>
        <strain evidence="2">CHS0354</strain>
        <tissue evidence="2">Mantle</tissue>
    </source>
</reference>
<dbReference type="EMBL" id="JAEAOA010001224">
    <property type="protein sequence ID" value="KAK3589198.1"/>
    <property type="molecule type" value="Genomic_DNA"/>
</dbReference>
<keyword evidence="1" id="KW-1133">Transmembrane helix</keyword>
<evidence type="ECO:0000313" key="2">
    <source>
        <dbReference type="EMBL" id="KAK3589198.1"/>
    </source>
</evidence>
<reference evidence="2" key="1">
    <citation type="journal article" date="2021" name="Genome Biol. Evol.">
        <title>A High-Quality Reference Genome for a Parasitic Bivalve with Doubly Uniparental Inheritance (Bivalvia: Unionida).</title>
        <authorList>
            <person name="Smith C.H."/>
        </authorList>
    </citation>
    <scope>NUCLEOTIDE SEQUENCE</scope>
    <source>
        <strain evidence="2">CHS0354</strain>
    </source>
</reference>
<comment type="caution">
    <text evidence="2">The sequence shown here is derived from an EMBL/GenBank/DDBJ whole genome shotgun (WGS) entry which is preliminary data.</text>
</comment>
<feature type="transmembrane region" description="Helical" evidence="1">
    <location>
        <begin position="27"/>
        <end position="46"/>
    </location>
</feature>
<evidence type="ECO:0000256" key="1">
    <source>
        <dbReference type="SAM" id="Phobius"/>
    </source>
</evidence>
<dbReference type="PANTHER" id="PTHR31635:SF196">
    <property type="entry name" value="REVERSE TRANSCRIPTASE DOMAIN-CONTAINING PROTEIN-RELATED"/>
    <property type="match status" value="1"/>
</dbReference>
<keyword evidence="1" id="KW-0472">Membrane</keyword>
<sequence>MVEINYVKKLIKAKRILASWSQRHLSVVGKVIVVKTLVLSIFMHLFSELPNPLAKVEAELNRTLFKFVWSGKVERIKRDILVAPENEEGLYMIHIFSFIRYIKIR</sequence>